<dbReference type="EMBL" id="PVNL01000135">
    <property type="protein sequence ID" value="PRP96314.1"/>
    <property type="molecule type" value="Genomic_DNA"/>
</dbReference>
<accession>A0A2S9XU00</accession>
<comment type="caution">
    <text evidence="2">The sequence shown here is derived from an EMBL/GenBank/DDBJ whole genome shotgun (WGS) entry which is preliminary data.</text>
</comment>
<dbReference type="Pfam" id="PF00117">
    <property type="entry name" value="GATase"/>
    <property type="match status" value="1"/>
</dbReference>
<dbReference type="PANTHER" id="PTHR42695:SF5">
    <property type="entry name" value="GLUTAMINE AMIDOTRANSFERASE YLR126C-RELATED"/>
    <property type="match status" value="1"/>
</dbReference>
<dbReference type="GO" id="GO:0005829">
    <property type="term" value="C:cytosol"/>
    <property type="evidence" value="ECO:0007669"/>
    <property type="project" value="TreeGrafter"/>
</dbReference>
<dbReference type="EC" id="6.3.5.2" evidence="2"/>
<organism evidence="2 3">
    <name type="scientific">Enhygromyxa salina</name>
    <dbReference type="NCBI Taxonomy" id="215803"/>
    <lineage>
        <taxon>Bacteria</taxon>
        <taxon>Pseudomonadati</taxon>
        <taxon>Myxococcota</taxon>
        <taxon>Polyangia</taxon>
        <taxon>Nannocystales</taxon>
        <taxon>Nannocystaceae</taxon>
        <taxon>Enhygromyxa</taxon>
    </lineage>
</organism>
<dbReference type="RefSeq" id="WP_106093914.1">
    <property type="nucleotide sequence ID" value="NZ_PVNL01000135.1"/>
</dbReference>
<dbReference type="CDD" id="cd01741">
    <property type="entry name" value="GATase1_1"/>
    <property type="match status" value="1"/>
</dbReference>
<dbReference type="InterPro" id="IPR029062">
    <property type="entry name" value="Class_I_gatase-like"/>
</dbReference>
<dbReference type="Proteomes" id="UP000238823">
    <property type="component" value="Unassembled WGS sequence"/>
</dbReference>
<dbReference type="InterPro" id="IPR044992">
    <property type="entry name" value="ChyE-like"/>
</dbReference>
<dbReference type="AlphaFoldDB" id="A0A2S9XU00"/>
<feature type="domain" description="Glutamine amidotransferase" evidence="1">
    <location>
        <begin position="55"/>
        <end position="201"/>
    </location>
</feature>
<evidence type="ECO:0000313" key="3">
    <source>
        <dbReference type="Proteomes" id="UP000238823"/>
    </source>
</evidence>
<proteinExistence type="predicted"/>
<gene>
    <name evidence="2" type="primary">guaA_2</name>
    <name evidence="2" type="ORF">ENSA7_71290</name>
</gene>
<protein>
    <submittedName>
        <fullName evidence="2">GMP synthase</fullName>
        <ecNumber evidence="2">6.3.5.2</ecNumber>
    </submittedName>
</protein>
<evidence type="ECO:0000313" key="2">
    <source>
        <dbReference type="EMBL" id="PRP96314.1"/>
    </source>
</evidence>
<dbReference type="GO" id="GO:0003922">
    <property type="term" value="F:GMP synthase (glutamine-hydrolyzing) activity"/>
    <property type="evidence" value="ECO:0007669"/>
    <property type="project" value="UniProtKB-EC"/>
</dbReference>
<evidence type="ECO:0000259" key="1">
    <source>
        <dbReference type="Pfam" id="PF00117"/>
    </source>
</evidence>
<dbReference type="InterPro" id="IPR017926">
    <property type="entry name" value="GATASE"/>
</dbReference>
<reference evidence="2 3" key="1">
    <citation type="submission" date="2018-03" db="EMBL/GenBank/DDBJ databases">
        <title>Draft Genome Sequences of the Obligatory Marine Myxobacteria Enhygromyxa salina SWB007.</title>
        <authorList>
            <person name="Poehlein A."/>
            <person name="Moghaddam J.A."/>
            <person name="Harms H."/>
            <person name="Alanjari M."/>
            <person name="Koenig G.M."/>
            <person name="Daniel R."/>
            <person name="Schaeberle T.F."/>
        </authorList>
    </citation>
    <scope>NUCLEOTIDE SEQUENCE [LARGE SCALE GENOMIC DNA]</scope>
    <source>
        <strain evidence="2 3">SWB007</strain>
    </source>
</reference>
<keyword evidence="2" id="KW-0436">Ligase</keyword>
<dbReference type="PANTHER" id="PTHR42695">
    <property type="entry name" value="GLUTAMINE AMIDOTRANSFERASE YLR126C-RELATED"/>
    <property type="match status" value="1"/>
</dbReference>
<dbReference type="Gene3D" id="3.40.50.880">
    <property type="match status" value="1"/>
</dbReference>
<name>A0A2S9XU00_9BACT</name>
<sequence length="244" mass="27072">MRTDLRFCLLQIRNPADMVRGHEVECFVDRLAVETEQVHALDVLNDHLDASIYERFDAVLIGGSGEYSVLDDVAPIRAMLDFLGETATRGFPVFGSCFGFQALSLALGGEVVHDAGRAEVGTYEVQLTPAASSDELFGHLSNRFAAQQGHKDHVTRLPTCARHLAGSERSPFQAARFGDAPVWATQFHPELTEADNRKRVLHYRDRYASELDAVLDILRPSVETHDLLARFADVLAAQPRRVAM</sequence>
<dbReference type="SUPFAM" id="SSF52317">
    <property type="entry name" value="Class I glutamine amidotransferase-like"/>
    <property type="match status" value="1"/>
</dbReference>
<dbReference type="PROSITE" id="PS51273">
    <property type="entry name" value="GATASE_TYPE_1"/>
    <property type="match status" value="1"/>
</dbReference>
<dbReference type="OrthoDB" id="9813383at2"/>